<evidence type="ECO:0000313" key="1">
    <source>
        <dbReference type="EMBL" id="PFG30450.1"/>
    </source>
</evidence>
<gene>
    <name evidence="1" type="ORF">ATJ78_1379</name>
</gene>
<comment type="caution">
    <text evidence="1">The sequence shown here is derived from an EMBL/GenBank/DDBJ whole genome shotgun (WGS) entry which is preliminary data.</text>
</comment>
<accession>A0A2A9DWZ1</accession>
<sequence length="43" mass="4812">MAYESPKVTEIGRFSSVTLGDPWALDFDDNTYWWGGSSPKGSR</sequence>
<dbReference type="NCBIfam" id="NF033521">
    <property type="entry name" value="lasso_leader_L3"/>
    <property type="match status" value="1"/>
</dbReference>
<name>A0A2A9DWZ1_9MICO</name>
<dbReference type="Proteomes" id="UP000221369">
    <property type="component" value="Unassembled WGS sequence"/>
</dbReference>
<evidence type="ECO:0008006" key="3">
    <source>
        <dbReference type="Google" id="ProtNLM"/>
    </source>
</evidence>
<proteinExistence type="predicted"/>
<protein>
    <recommendedName>
        <fullName evidence="3">Lasso RiPP family leader peptide-containing protein</fullName>
    </recommendedName>
</protein>
<keyword evidence="2" id="KW-1185">Reference proteome</keyword>
<dbReference type="EMBL" id="PDJE01000001">
    <property type="protein sequence ID" value="PFG30450.1"/>
    <property type="molecule type" value="Genomic_DNA"/>
</dbReference>
<organism evidence="1 2">
    <name type="scientific">Paramicrobacterium agarici</name>
    <dbReference type="NCBI Taxonomy" id="630514"/>
    <lineage>
        <taxon>Bacteria</taxon>
        <taxon>Bacillati</taxon>
        <taxon>Actinomycetota</taxon>
        <taxon>Actinomycetes</taxon>
        <taxon>Micrococcales</taxon>
        <taxon>Microbacteriaceae</taxon>
        <taxon>Paramicrobacterium</taxon>
    </lineage>
</organism>
<dbReference type="RefSeq" id="WP_143741387.1">
    <property type="nucleotide sequence ID" value="NZ_PDJE01000001.1"/>
</dbReference>
<dbReference type="AlphaFoldDB" id="A0A2A9DWZ1"/>
<evidence type="ECO:0000313" key="2">
    <source>
        <dbReference type="Proteomes" id="UP000221369"/>
    </source>
</evidence>
<reference evidence="1 2" key="1">
    <citation type="submission" date="2017-10" db="EMBL/GenBank/DDBJ databases">
        <title>Sequencing the genomes of 1000 actinobacteria strains.</title>
        <authorList>
            <person name="Klenk H.-P."/>
        </authorList>
    </citation>
    <scope>NUCLEOTIDE SEQUENCE [LARGE SCALE GENOMIC DNA]</scope>
    <source>
        <strain evidence="1 2">DSM 21798</strain>
    </source>
</reference>